<evidence type="ECO:0000256" key="1">
    <source>
        <dbReference type="ARBA" id="ARBA00001947"/>
    </source>
</evidence>
<dbReference type="SUPFAM" id="SSF55031">
    <property type="entry name" value="Bacterial exopeptidase dimerisation domain"/>
    <property type="match status" value="1"/>
</dbReference>
<dbReference type="InterPro" id="IPR036264">
    <property type="entry name" value="Bact_exopeptidase_dim_dom"/>
</dbReference>
<dbReference type="AlphaFoldDB" id="H3NJX5"/>
<feature type="domain" description="Peptidase M20 dimerisation" evidence="9">
    <location>
        <begin position="264"/>
        <end position="377"/>
    </location>
</feature>
<evidence type="ECO:0000256" key="8">
    <source>
        <dbReference type="ARBA" id="ARBA00023049"/>
    </source>
</evidence>
<reference evidence="10 11" key="1">
    <citation type="submission" date="2012-01" db="EMBL/GenBank/DDBJ databases">
        <title>The Genome Sequence of Facklamia languida CCUG 37842.</title>
        <authorList>
            <consortium name="The Broad Institute Genome Sequencing Platform"/>
            <person name="Earl A."/>
            <person name="Ward D."/>
            <person name="Feldgarden M."/>
            <person name="Gevers D."/>
            <person name="Huys G."/>
            <person name="Young S.K."/>
            <person name="Zeng Q."/>
            <person name="Gargeya S."/>
            <person name="Fitzgerald M."/>
            <person name="Haas B."/>
            <person name="Abouelleil A."/>
            <person name="Alvarado L."/>
            <person name="Arachchi H.M."/>
            <person name="Berlin A."/>
            <person name="Chapman S.B."/>
            <person name="Gearin G."/>
            <person name="Goldberg J."/>
            <person name="Griggs A."/>
            <person name="Gujja S."/>
            <person name="Hansen M."/>
            <person name="Heiman D."/>
            <person name="Howarth C."/>
            <person name="Larimer J."/>
            <person name="Lui A."/>
            <person name="MacDonald P.J.P."/>
            <person name="McCowen C."/>
            <person name="Montmayeur A."/>
            <person name="Murphy C."/>
            <person name="Neiman D."/>
            <person name="Pearson M."/>
            <person name="Priest M."/>
            <person name="Roberts A."/>
            <person name="Saif S."/>
            <person name="Shea T."/>
            <person name="Sisk P."/>
            <person name="Stolte C."/>
            <person name="Sykes S."/>
            <person name="Wortman J."/>
            <person name="Nusbaum C."/>
            <person name="Birren B."/>
        </authorList>
    </citation>
    <scope>NUCLEOTIDE SEQUENCE [LARGE SCALE GENOMIC DNA]</scope>
    <source>
        <strain evidence="10 11">CCUG 37842</strain>
    </source>
</reference>
<dbReference type="Gene3D" id="3.30.70.360">
    <property type="match status" value="2"/>
</dbReference>
<evidence type="ECO:0000256" key="5">
    <source>
        <dbReference type="ARBA" id="ARBA00022801"/>
    </source>
</evidence>
<evidence type="ECO:0000256" key="6">
    <source>
        <dbReference type="ARBA" id="ARBA00022833"/>
    </source>
</evidence>
<protein>
    <submittedName>
        <fullName evidence="10">Dipeptidase PepV</fullName>
    </submittedName>
</protein>
<evidence type="ECO:0000313" key="11">
    <source>
        <dbReference type="Proteomes" id="UP000006190"/>
    </source>
</evidence>
<dbReference type="InterPro" id="IPR002933">
    <property type="entry name" value="Peptidase_M20"/>
</dbReference>
<evidence type="ECO:0000313" key="10">
    <source>
        <dbReference type="EMBL" id="EHR36492.1"/>
    </source>
</evidence>
<evidence type="ECO:0000256" key="7">
    <source>
        <dbReference type="ARBA" id="ARBA00022997"/>
    </source>
</evidence>
<evidence type="ECO:0000256" key="4">
    <source>
        <dbReference type="ARBA" id="ARBA00022723"/>
    </source>
</evidence>
<dbReference type="PANTHER" id="PTHR43808:SF31">
    <property type="entry name" value="N-ACETYL-L-CITRULLINE DEACETYLASE"/>
    <property type="match status" value="1"/>
</dbReference>
<dbReference type="InterPro" id="IPR011650">
    <property type="entry name" value="Peptidase_M20_dimer"/>
</dbReference>
<dbReference type="GO" id="GO:0008270">
    <property type="term" value="F:zinc ion binding"/>
    <property type="evidence" value="ECO:0007669"/>
    <property type="project" value="InterPro"/>
</dbReference>
<keyword evidence="3" id="KW-0645">Protease</keyword>
<dbReference type="CDD" id="cd03888">
    <property type="entry name" value="M20_PepV"/>
    <property type="match status" value="1"/>
</dbReference>
<comment type="caution">
    <text evidence="10">The sequence shown here is derived from an EMBL/GenBank/DDBJ whole genome shotgun (WGS) entry which is preliminary data.</text>
</comment>
<sequence length="475" mass="52172">MTTLDNVNWLEEVTNRKEALFEDLFRLLRIRSVREDHLATAEAPVGPGPKEALEEFLKMAQEDGFETKQFGPLVGRVELGQGDTTLGILGHMDVVPEGSGWDTDPYEPVVKDGRIYARGSSDDKGPTVAAYFALKLLRELGAEFNQKIHVIVGSDEESGWMCMDHYAEVEEMPDYGFSPDAQFPIINGEKGNVSAHLTIPVGESANGLNQLAQFEAGLRPNMVPEAAIAVVKAEHPEEMMEDFGQYLADKPVTGKVTHESDCLNFEVNGKSAHGSTPEKGHNAGTYLAEFLKQYDFKSKAENDFLDLVGNTLHDDFEGVKLGVNIEDEIMGALSMNVGIIKFNLTDGGFVDANFRYPKGTDEEIIQKAIEQALANAHSSAKVVMSDGKGPHYVSPEDPMVKVMLEVYSKQTGLESYEKTIGGGTYGRLMDRGVSFGALFPDSIDVMHQANEFLAIDDLLRATAIYAEVIYRLACQ</sequence>
<comment type="cofactor">
    <cofactor evidence="1">
        <name>Zn(2+)</name>
        <dbReference type="ChEBI" id="CHEBI:29105"/>
    </cofactor>
</comment>
<dbReference type="OrthoDB" id="9761532at2"/>
<keyword evidence="11" id="KW-1185">Reference proteome</keyword>
<name>H3NJX5_9LACT</name>
<dbReference type="Proteomes" id="UP000006190">
    <property type="component" value="Unassembled WGS sequence"/>
</dbReference>
<dbReference type="GO" id="GO:0006526">
    <property type="term" value="P:L-arginine biosynthetic process"/>
    <property type="evidence" value="ECO:0007669"/>
    <property type="project" value="TreeGrafter"/>
</dbReference>
<dbReference type="HOGENOM" id="CLU_031786_2_0_9"/>
<dbReference type="InterPro" id="IPR001261">
    <property type="entry name" value="ArgE/DapE_CS"/>
</dbReference>
<evidence type="ECO:0000256" key="3">
    <source>
        <dbReference type="ARBA" id="ARBA00022670"/>
    </source>
</evidence>
<dbReference type="NCBIfam" id="NF005591">
    <property type="entry name" value="PRK07318.1"/>
    <property type="match status" value="1"/>
</dbReference>
<proteinExistence type="inferred from homology"/>
<dbReference type="PATRIC" id="fig|883113.3.peg.1159"/>
<keyword evidence="5" id="KW-0378">Hydrolase</keyword>
<dbReference type="GO" id="GO:0008237">
    <property type="term" value="F:metallopeptidase activity"/>
    <property type="evidence" value="ECO:0007669"/>
    <property type="project" value="UniProtKB-KW"/>
</dbReference>
<comment type="similarity">
    <text evidence="2">Belongs to the peptidase M20A family.</text>
</comment>
<dbReference type="Pfam" id="PF07687">
    <property type="entry name" value="M20_dimer"/>
    <property type="match status" value="1"/>
</dbReference>
<dbReference type="Pfam" id="PF01546">
    <property type="entry name" value="Peptidase_M20"/>
    <property type="match status" value="1"/>
</dbReference>
<dbReference type="PROSITE" id="PS00759">
    <property type="entry name" value="ARGE_DAPE_CPG2_2"/>
    <property type="match status" value="1"/>
</dbReference>
<keyword evidence="8" id="KW-0482">Metalloprotease</keyword>
<organism evidence="10 11">
    <name type="scientific">Facklamia languida CCUG 37842</name>
    <dbReference type="NCBI Taxonomy" id="883113"/>
    <lineage>
        <taxon>Bacteria</taxon>
        <taxon>Bacillati</taxon>
        <taxon>Bacillota</taxon>
        <taxon>Bacilli</taxon>
        <taxon>Lactobacillales</taxon>
        <taxon>Aerococcaceae</taxon>
        <taxon>Facklamia</taxon>
    </lineage>
</organism>
<dbReference type="PANTHER" id="PTHR43808">
    <property type="entry name" value="ACETYLORNITHINE DEACETYLASE"/>
    <property type="match status" value="1"/>
</dbReference>
<keyword evidence="6" id="KW-0862">Zinc</keyword>
<dbReference type="STRING" id="883113.HMPREF9708_01164"/>
<dbReference type="PROSITE" id="PS00758">
    <property type="entry name" value="ARGE_DAPE_CPG2_1"/>
    <property type="match status" value="1"/>
</dbReference>
<dbReference type="RefSeq" id="WP_006309347.1">
    <property type="nucleotide sequence ID" value="NZ_JH601133.1"/>
</dbReference>
<keyword evidence="4" id="KW-0479">Metal-binding</keyword>
<gene>
    <name evidence="10" type="ORF">HMPREF9708_01164</name>
</gene>
<dbReference type="GO" id="GO:0016805">
    <property type="term" value="F:dipeptidase activity"/>
    <property type="evidence" value="ECO:0007669"/>
    <property type="project" value="UniProtKB-KW"/>
</dbReference>
<keyword evidence="7" id="KW-0224">Dipeptidase</keyword>
<dbReference type="GO" id="GO:0008777">
    <property type="term" value="F:acetylornithine deacetylase activity"/>
    <property type="evidence" value="ECO:0007669"/>
    <property type="project" value="TreeGrafter"/>
</dbReference>
<dbReference type="eggNOG" id="COG0624">
    <property type="taxonomic scope" value="Bacteria"/>
</dbReference>
<evidence type="ECO:0000259" key="9">
    <source>
        <dbReference type="Pfam" id="PF07687"/>
    </source>
</evidence>
<dbReference type="Gene3D" id="3.40.630.10">
    <property type="entry name" value="Zn peptidases"/>
    <property type="match status" value="1"/>
</dbReference>
<accession>H3NJX5</accession>
<dbReference type="InterPro" id="IPR050072">
    <property type="entry name" value="Peptidase_M20A"/>
</dbReference>
<dbReference type="NCBIfam" id="TIGR01887">
    <property type="entry name" value="dipeptidaselike"/>
    <property type="match status" value="1"/>
</dbReference>
<dbReference type="SUPFAM" id="SSF53187">
    <property type="entry name" value="Zn-dependent exopeptidases"/>
    <property type="match status" value="1"/>
</dbReference>
<evidence type="ECO:0000256" key="2">
    <source>
        <dbReference type="ARBA" id="ARBA00006247"/>
    </source>
</evidence>
<dbReference type="GO" id="GO:0006508">
    <property type="term" value="P:proteolysis"/>
    <property type="evidence" value="ECO:0007669"/>
    <property type="project" value="UniProtKB-KW"/>
</dbReference>
<dbReference type="EMBL" id="AGEG01000014">
    <property type="protein sequence ID" value="EHR36492.1"/>
    <property type="molecule type" value="Genomic_DNA"/>
</dbReference>
<dbReference type="InterPro" id="IPR010964">
    <property type="entry name" value="M20A_pepV-rel"/>
</dbReference>